<dbReference type="AlphaFoldDB" id="A0A1M6C8A3"/>
<protein>
    <submittedName>
        <fullName evidence="1">Uncharacterized protein</fullName>
    </submittedName>
</protein>
<evidence type="ECO:0000313" key="2">
    <source>
        <dbReference type="Proteomes" id="UP000183982"/>
    </source>
</evidence>
<gene>
    <name evidence="1" type="ORF">SAMN05444000_1021</name>
</gene>
<proteinExistence type="predicted"/>
<evidence type="ECO:0000313" key="1">
    <source>
        <dbReference type="EMBL" id="SHI57229.1"/>
    </source>
</evidence>
<reference evidence="2" key="1">
    <citation type="submission" date="2016-11" db="EMBL/GenBank/DDBJ databases">
        <authorList>
            <person name="Varghese N."/>
            <person name="Submissions S."/>
        </authorList>
    </citation>
    <scope>NUCLEOTIDE SEQUENCE [LARGE SCALE GENOMIC DNA]</scope>
    <source>
        <strain evidence="2">DSM 100564</strain>
    </source>
</reference>
<accession>A0A1M6C8A3</accession>
<organism evidence="1 2">
    <name type="scientific">Shimia gijangensis</name>
    <dbReference type="NCBI Taxonomy" id="1470563"/>
    <lineage>
        <taxon>Bacteria</taxon>
        <taxon>Pseudomonadati</taxon>
        <taxon>Pseudomonadota</taxon>
        <taxon>Alphaproteobacteria</taxon>
        <taxon>Rhodobacterales</taxon>
        <taxon>Roseobacteraceae</taxon>
    </lineage>
</organism>
<dbReference type="STRING" id="1470563.SAMN05444000_1021"/>
<dbReference type="EMBL" id="FQZQ01000002">
    <property type="protein sequence ID" value="SHI57229.1"/>
    <property type="molecule type" value="Genomic_DNA"/>
</dbReference>
<keyword evidence="2" id="KW-1185">Reference proteome</keyword>
<dbReference type="Proteomes" id="UP000183982">
    <property type="component" value="Unassembled WGS sequence"/>
</dbReference>
<name>A0A1M6C8A3_9RHOB</name>
<sequence length="50" mass="6066">MKKTDDDPTKRIWKRENLDVLSDKFELVSTRTKLLPFMPCRDRATQQEQR</sequence>
<feature type="non-terminal residue" evidence="1">
    <location>
        <position position="50"/>
    </location>
</feature>